<evidence type="ECO:0000313" key="2">
    <source>
        <dbReference type="Proteomes" id="UP000288805"/>
    </source>
</evidence>
<dbReference type="PANTHER" id="PTHR35317:SF42">
    <property type="entry name" value="RETROTRANSPOSON GAG DOMAIN-CONTAINING PROTEIN"/>
    <property type="match status" value="1"/>
</dbReference>
<dbReference type="PANTHER" id="PTHR35317">
    <property type="entry name" value="OS04G0629600 PROTEIN"/>
    <property type="match status" value="1"/>
</dbReference>
<gene>
    <name evidence="1" type="ORF">CK203_048595</name>
</gene>
<reference evidence="1 2" key="1">
    <citation type="journal article" date="2018" name="PLoS Genet.">
        <title>Population sequencing reveals clonal diversity and ancestral inbreeding in the grapevine cultivar Chardonnay.</title>
        <authorList>
            <person name="Roach M.J."/>
            <person name="Johnson D.L."/>
            <person name="Bohlmann J."/>
            <person name="van Vuuren H.J."/>
            <person name="Jones S.J."/>
            <person name="Pretorius I.S."/>
            <person name="Schmidt S.A."/>
            <person name="Borneman A.R."/>
        </authorList>
    </citation>
    <scope>NUCLEOTIDE SEQUENCE [LARGE SCALE GENOMIC DNA]</scope>
    <source>
        <strain evidence="2">cv. Chardonnay</strain>
        <tissue evidence="1">Leaf</tissue>
    </source>
</reference>
<dbReference type="EMBL" id="QGNW01000211">
    <property type="protein sequence ID" value="RVW84841.1"/>
    <property type="molecule type" value="Genomic_DNA"/>
</dbReference>
<dbReference type="AlphaFoldDB" id="A0A438HK59"/>
<evidence type="ECO:0000313" key="1">
    <source>
        <dbReference type="EMBL" id="RVW84841.1"/>
    </source>
</evidence>
<dbReference type="Proteomes" id="UP000288805">
    <property type="component" value="Unassembled WGS sequence"/>
</dbReference>
<organism evidence="1 2">
    <name type="scientific">Vitis vinifera</name>
    <name type="common">Grape</name>
    <dbReference type="NCBI Taxonomy" id="29760"/>
    <lineage>
        <taxon>Eukaryota</taxon>
        <taxon>Viridiplantae</taxon>
        <taxon>Streptophyta</taxon>
        <taxon>Embryophyta</taxon>
        <taxon>Tracheophyta</taxon>
        <taxon>Spermatophyta</taxon>
        <taxon>Magnoliopsida</taxon>
        <taxon>eudicotyledons</taxon>
        <taxon>Gunneridae</taxon>
        <taxon>Pentapetalae</taxon>
        <taxon>rosids</taxon>
        <taxon>Vitales</taxon>
        <taxon>Vitaceae</taxon>
        <taxon>Viteae</taxon>
        <taxon>Vitis</taxon>
    </lineage>
</organism>
<protein>
    <submittedName>
        <fullName evidence="1">Uncharacterized protein</fullName>
    </submittedName>
</protein>
<dbReference type="Pfam" id="PF14223">
    <property type="entry name" value="Retrotran_gag_2"/>
    <property type="match status" value="1"/>
</dbReference>
<accession>A0A438HK59</accession>
<proteinExistence type="predicted"/>
<sequence>MVEISTILSKIVSMWDKWKENIREYIIEMSNLVTRIKALKLELSEDILVHLVLISLPTQFSPFKISYNTQKEKWTLNELIAQCVQKEERLKQDKIESAHLGFHILGTWYQ</sequence>
<name>A0A438HK59_VITVI</name>
<comment type="caution">
    <text evidence="1">The sequence shown here is derived from an EMBL/GenBank/DDBJ whole genome shotgun (WGS) entry which is preliminary data.</text>
</comment>